<dbReference type="Gene3D" id="2.60.120.10">
    <property type="entry name" value="Jelly Rolls"/>
    <property type="match status" value="1"/>
</dbReference>
<dbReference type="CDD" id="cd02233">
    <property type="entry name" value="cupin_HNL-like"/>
    <property type="match status" value="1"/>
</dbReference>
<gene>
    <name evidence="2" type="ORF">ASAP_0674</name>
</gene>
<reference evidence="2 3" key="2">
    <citation type="journal article" date="2014" name="PLoS ONE">
        <title>Evolution of mitochondria reconstructed from the energy metabolism of living bacteria.</title>
        <authorList>
            <person name="Degli Esposti M."/>
            <person name="Chouaia B."/>
            <person name="Comandatore F."/>
            <person name="Crotti E."/>
            <person name="Sassera D."/>
            <person name="Lievens P.M."/>
            <person name="Daffonchio D."/>
            <person name="Bandi C."/>
        </authorList>
    </citation>
    <scope>NUCLEOTIDE SEQUENCE [LARGE SCALE GENOMIC DNA]</scope>
    <source>
        <strain evidence="2 3">SF2.1</strain>
    </source>
</reference>
<evidence type="ECO:0000313" key="2">
    <source>
        <dbReference type="EMBL" id="CDG38719.1"/>
    </source>
</evidence>
<dbReference type="Pfam" id="PF07883">
    <property type="entry name" value="Cupin_2"/>
    <property type="match status" value="1"/>
</dbReference>
<dbReference type="eggNOG" id="COG1917">
    <property type="taxonomic scope" value="Bacteria"/>
</dbReference>
<sequence>MQITRSGSTASAQGNDAWFTGRVRVDAPFSGSGALACATVTFEPGARTAWHTHPKGQTILVLSGLGWVQRDGGAIEEVRPGDIVFFEPDEKHWHGASALCAMSHVAITESVEGVSTRWLDKVSDEQYRRAD</sequence>
<dbReference type="InterPro" id="IPR014710">
    <property type="entry name" value="RmlC-like_jellyroll"/>
</dbReference>
<proteinExistence type="predicted"/>
<feature type="domain" description="Cupin type-2" evidence="1">
    <location>
        <begin position="39"/>
        <end position="95"/>
    </location>
</feature>
<dbReference type="InterPro" id="IPR047263">
    <property type="entry name" value="HNL-like_cupin"/>
</dbReference>
<organism evidence="2 3">
    <name type="scientific">Asaia bogorensis</name>
    <dbReference type="NCBI Taxonomy" id="91915"/>
    <lineage>
        <taxon>Bacteria</taxon>
        <taxon>Pseudomonadati</taxon>
        <taxon>Pseudomonadota</taxon>
        <taxon>Alphaproteobacteria</taxon>
        <taxon>Acetobacterales</taxon>
        <taxon>Acetobacteraceae</taxon>
        <taxon>Asaia</taxon>
    </lineage>
</organism>
<dbReference type="AlphaFoldDB" id="A0A060QC84"/>
<evidence type="ECO:0000313" key="3">
    <source>
        <dbReference type="Proteomes" id="UP000027583"/>
    </source>
</evidence>
<dbReference type="Proteomes" id="UP000027583">
    <property type="component" value="Unassembled WGS sequence"/>
</dbReference>
<dbReference type="PANTHER" id="PTHR43698:SF1">
    <property type="entry name" value="BLL4564 PROTEIN"/>
    <property type="match status" value="1"/>
</dbReference>
<dbReference type="SUPFAM" id="SSF51182">
    <property type="entry name" value="RmlC-like cupins"/>
    <property type="match status" value="1"/>
</dbReference>
<dbReference type="PANTHER" id="PTHR43698">
    <property type="entry name" value="RIBD C-TERMINAL DOMAIN CONTAINING PROTEIN"/>
    <property type="match status" value="1"/>
</dbReference>
<dbReference type="InterPro" id="IPR013096">
    <property type="entry name" value="Cupin_2"/>
</dbReference>
<dbReference type="RefSeq" id="WP_035443978.1">
    <property type="nucleotide sequence ID" value="NZ_CBLX010000004.1"/>
</dbReference>
<dbReference type="EMBL" id="CBLX010000004">
    <property type="protein sequence ID" value="CDG38719.1"/>
    <property type="molecule type" value="Genomic_DNA"/>
</dbReference>
<dbReference type="InterPro" id="IPR011051">
    <property type="entry name" value="RmlC_Cupin_sf"/>
</dbReference>
<name>A0A060QC84_9PROT</name>
<accession>A0A060QC84</accession>
<protein>
    <submittedName>
        <fullName evidence="2">Transcriptional regulator</fullName>
    </submittedName>
</protein>
<evidence type="ECO:0000259" key="1">
    <source>
        <dbReference type="Pfam" id="PF07883"/>
    </source>
</evidence>
<reference evidence="2 3" key="1">
    <citation type="journal article" date="2014" name="Genome Biol. Evol.">
        <title>Acetic acid bacteria genomes reveal functional traits for adaptation to life in insect guts.</title>
        <authorList>
            <person name="Chouaia B."/>
            <person name="Gaiarsa S."/>
            <person name="Crotti E."/>
            <person name="Comandatore F."/>
            <person name="Degli Esposti M."/>
            <person name="Ricci I."/>
            <person name="Alma A."/>
            <person name="Favia G."/>
            <person name="Bandi C."/>
            <person name="Daffonchio D."/>
        </authorList>
    </citation>
    <scope>NUCLEOTIDE SEQUENCE [LARGE SCALE GENOMIC DNA]</scope>
    <source>
        <strain evidence="2 3">SF2.1</strain>
    </source>
</reference>
<comment type="caution">
    <text evidence="2">The sequence shown here is derived from an EMBL/GenBank/DDBJ whole genome shotgun (WGS) entry which is preliminary data.</text>
</comment>